<evidence type="ECO:0000313" key="11">
    <source>
        <dbReference type="EMBL" id="XBM02151.1"/>
    </source>
</evidence>
<dbReference type="EMBL" id="CP157355">
    <property type="protein sequence ID" value="XBM02151.1"/>
    <property type="molecule type" value="Genomic_DNA"/>
</dbReference>
<dbReference type="InterPro" id="IPR036108">
    <property type="entry name" value="4pyrrol_syn_uPrphyn_synt_sf"/>
</dbReference>
<comment type="catalytic activity">
    <reaction evidence="8 9">
        <text>hydroxymethylbilane = uroporphyrinogen III + H2O</text>
        <dbReference type="Rhea" id="RHEA:18965"/>
        <dbReference type="ChEBI" id="CHEBI:15377"/>
        <dbReference type="ChEBI" id="CHEBI:57308"/>
        <dbReference type="ChEBI" id="CHEBI:57845"/>
        <dbReference type="EC" id="4.2.1.75"/>
    </reaction>
</comment>
<evidence type="ECO:0000256" key="6">
    <source>
        <dbReference type="ARBA" id="ARBA00037589"/>
    </source>
</evidence>
<reference evidence="11" key="1">
    <citation type="submission" date="2024-05" db="EMBL/GenBank/DDBJ databases">
        <authorList>
            <person name="Yang L."/>
            <person name="Pan L."/>
        </authorList>
    </citation>
    <scope>NUCLEOTIDE SEQUENCE</scope>
    <source>
        <strain evidence="11">FCG-7</strain>
    </source>
</reference>
<dbReference type="AlphaFoldDB" id="A0AAU7FD69"/>
<accession>A0AAU7FD69</accession>
<feature type="domain" description="Tetrapyrrole biosynthesis uroporphyrinogen III synthase" evidence="10">
    <location>
        <begin position="25"/>
        <end position="234"/>
    </location>
</feature>
<dbReference type="Gene3D" id="3.40.50.10090">
    <property type="match status" value="2"/>
</dbReference>
<comment type="pathway">
    <text evidence="1 9">Porphyrin-containing compound metabolism; protoporphyrin-IX biosynthesis; coproporphyrinogen-III from 5-aminolevulinate: step 3/4.</text>
</comment>
<organism evidence="11">
    <name type="scientific">Chitinibacter mangrovi</name>
    <dbReference type="NCBI Taxonomy" id="3153927"/>
    <lineage>
        <taxon>Bacteria</taxon>
        <taxon>Pseudomonadati</taxon>
        <taxon>Pseudomonadota</taxon>
        <taxon>Betaproteobacteria</taxon>
        <taxon>Neisseriales</taxon>
        <taxon>Chitinibacteraceae</taxon>
        <taxon>Chitinibacter</taxon>
    </lineage>
</organism>
<dbReference type="Pfam" id="PF02602">
    <property type="entry name" value="HEM4"/>
    <property type="match status" value="1"/>
</dbReference>
<dbReference type="SUPFAM" id="SSF69618">
    <property type="entry name" value="HemD-like"/>
    <property type="match status" value="1"/>
</dbReference>
<evidence type="ECO:0000256" key="8">
    <source>
        <dbReference type="ARBA" id="ARBA00048617"/>
    </source>
</evidence>
<evidence type="ECO:0000256" key="3">
    <source>
        <dbReference type="ARBA" id="ARBA00013109"/>
    </source>
</evidence>
<evidence type="ECO:0000256" key="9">
    <source>
        <dbReference type="RuleBase" id="RU366031"/>
    </source>
</evidence>
<dbReference type="InterPro" id="IPR039793">
    <property type="entry name" value="UROS/Hem4"/>
</dbReference>
<dbReference type="GO" id="GO:0006780">
    <property type="term" value="P:uroporphyrinogen III biosynthetic process"/>
    <property type="evidence" value="ECO:0007669"/>
    <property type="project" value="UniProtKB-UniRule"/>
</dbReference>
<dbReference type="KEGG" id="cmav:ABHF33_07765"/>
<comment type="function">
    <text evidence="6 9">Catalyzes cyclization of the linear tetrapyrrole, hydroxymethylbilane, to the macrocyclic uroporphyrinogen III.</text>
</comment>
<dbReference type="GO" id="GO:0006782">
    <property type="term" value="P:protoporphyrinogen IX biosynthetic process"/>
    <property type="evidence" value="ECO:0007669"/>
    <property type="project" value="UniProtKB-UniRule"/>
</dbReference>
<keyword evidence="5 9" id="KW-0627">Porphyrin biosynthesis</keyword>
<dbReference type="PANTHER" id="PTHR38042">
    <property type="entry name" value="UROPORPHYRINOGEN-III SYNTHASE, CHLOROPLASTIC"/>
    <property type="match status" value="1"/>
</dbReference>
<dbReference type="PANTHER" id="PTHR38042:SF1">
    <property type="entry name" value="UROPORPHYRINOGEN-III SYNTHASE, CHLOROPLASTIC"/>
    <property type="match status" value="1"/>
</dbReference>
<evidence type="ECO:0000256" key="2">
    <source>
        <dbReference type="ARBA" id="ARBA00008133"/>
    </source>
</evidence>
<protein>
    <recommendedName>
        <fullName evidence="7 9">Uroporphyrinogen-III synthase</fullName>
        <ecNumber evidence="3 9">4.2.1.75</ecNumber>
    </recommendedName>
</protein>
<proteinExistence type="inferred from homology"/>
<dbReference type="RefSeq" id="WP_348946426.1">
    <property type="nucleotide sequence ID" value="NZ_CP157355.1"/>
</dbReference>
<comment type="similarity">
    <text evidence="2 9">Belongs to the uroporphyrinogen-III synthase family.</text>
</comment>
<evidence type="ECO:0000256" key="1">
    <source>
        <dbReference type="ARBA" id="ARBA00004772"/>
    </source>
</evidence>
<dbReference type="CDD" id="cd06578">
    <property type="entry name" value="HemD"/>
    <property type="match status" value="1"/>
</dbReference>
<dbReference type="InterPro" id="IPR003754">
    <property type="entry name" value="4pyrrol_synth_uPrphyn_synth"/>
</dbReference>
<name>A0AAU7FD69_9NEIS</name>
<dbReference type="GO" id="GO:0004852">
    <property type="term" value="F:uroporphyrinogen-III synthase activity"/>
    <property type="evidence" value="ECO:0007669"/>
    <property type="project" value="UniProtKB-UniRule"/>
</dbReference>
<evidence type="ECO:0000256" key="4">
    <source>
        <dbReference type="ARBA" id="ARBA00023239"/>
    </source>
</evidence>
<dbReference type="EC" id="4.2.1.75" evidence="3 9"/>
<evidence type="ECO:0000259" key="10">
    <source>
        <dbReference type="Pfam" id="PF02602"/>
    </source>
</evidence>
<keyword evidence="4 9" id="KW-0456">Lyase</keyword>
<gene>
    <name evidence="11" type="ORF">ABHF33_07765</name>
</gene>
<evidence type="ECO:0000256" key="5">
    <source>
        <dbReference type="ARBA" id="ARBA00023244"/>
    </source>
</evidence>
<sequence>MTNFALPPLASRRLWVTRPAAQAAALSAALAEQGADVLQFPLLEIAPPQDPAPLRDALARLADYDLAIFISPSAIEAVFAQLTTGWPALPVAVVGPGSAQRAAELGISQIICPSTQFDSEGLLEQLRRPQMQPLAGQRIVIFRGQGGRDILPAALQAAGASIELISCYQRLGPRWSASELLTQLDRGCDGLIVSSSEAAQHLFALGGEQTRHRLQSVPYFAPHPRIISALQALGAVQTQLTEAGDAGITRSICRYFAPNSN</sequence>
<evidence type="ECO:0000256" key="7">
    <source>
        <dbReference type="ARBA" id="ARBA00040167"/>
    </source>
</evidence>